<dbReference type="EMBL" id="KZ613992">
    <property type="protein sequence ID" value="PMD28771.1"/>
    <property type="molecule type" value="Genomic_DNA"/>
</dbReference>
<reference evidence="2 3" key="1">
    <citation type="submission" date="2016-04" db="EMBL/GenBank/DDBJ databases">
        <title>A degradative enzymes factory behind the ericoid mycorrhizal symbiosis.</title>
        <authorList>
            <consortium name="DOE Joint Genome Institute"/>
            <person name="Martino E."/>
            <person name="Morin E."/>
            <person name="Grelet G."/>
            <person name="Kuo A."/>
            <person name="Kohler A."/>
            <person name="Daghino S."/>
            <person name="Barry K."/>
            <person name="Choi C."/>
            <person name="Cichocki N."/>
            <person name="Clum A."/>
            <person name="Copeland A."/>
            <person name="Hainaut M."/>
            <person name="Haridas S."/>
            <person name="Labutti K."/>
            <person name="Lindquist E."/>
            <person name="Lipzen A."/>
            <person name="Khouja H.-R."/>
            <person name="Murat C."/>
            <person name="Ohm R."/>
            <person name="Olson A."/>
            <person name="Spatafora J."/>
            <person name="Veneault-Fourrey C."/>
            <person name="Henrissat B."/>
            <person name="Grigoriev I."/>
            <person name="Martin F."/>
            <person name="Perotto S."/>
        </authorList>
    </citation>
    <scope>NUCLEOTIDE SEQUENCE [LARGE SCALE GENOMIC DNA]</scope>
    <source>
        <strain evidence="2 3">F</strain>
    </source>
</reference>
<dbReference type="STRING" id="1149755.A0A2J6QR83"/>
<dbReference type="Pfam" id="PF00400">
    <property type="entry name" value="WD40"/>
    <property type="match status" value="2"/>
</dbReference>
<gene>
    <name evidence="2" type="ORF">L207DRAFT_411494</name>
</gene>
<dbReference type="SMART" id="SM00320">
    <property type="entry name" value="WD40"/>
    <property type="match status" value="2"/>
</dbReference>
<name>A0A2J6QR83_HYAVF</name>
<feature type="non-terminal residue" evidence="2">
    <location>
        <position position="166"/>
    </location>
</feature>
<organism evidence="2 3">
    <name type="scientific">Hyaloscypha variabilis (strain UAMH 11265 / GT02V1 / F)</name>
    <name type="common">Meliniomyces variabilis</name>
    <dbReference type="NCBI Taxonomy" id="1149755"/>
    <lineage>
        <taxon>Eukaryota</taxon>
        <taxon>Fungi</taxon>
        <taxon>Dikarya</taxon>
        <taxon>Ascomycota</taxon>
        <taxon>Pezizomycotina</taxon>
        <taxon>Leotiomycetes</taxon>
        <taxon>Helotiales</taxon>
        <taxon>Hyaloscyphaceae</taxon>
        <taxon>Hyaloscypha</taxon>
        <taxon>Hyaloscypha variabilis</taxon>
    </lineage>
</organism>
<dbReference type="InterPro" id="IPR001680">
    <property type="entry name" value="WD40_rpt"/>
</dbReference>
<dbReference type="PROSITE" id="PS50082">
    <property type="entry name" value="WD_REPEATS_2"/>
    <property type="match status" value="2"/>
</dbReference>
<feature type="repeat" description="WD" evidence="1">
    <location>
        <begin position="34"/>
        <end position="75"/>
    </location>
</feature>
<evidence type="ECO:0000256" key="1">
    <source>
        <dbReference type="PROSITE-ProRule" id="PRU00221"/>
    </source>
</evidence>
<dbReference type="PROSITE" id="PS50294">
    <property type="entry name" value="WD_REPEATS_REGION"/>
    <property type="match status" value="2"/>
</dbReference>
<evidence type="ECO:0000313" key="3">
    <source>
        <dbReference type="Proteomes" id="UP000235786"/>
    </source>
</evidence>
<dbReference type="OrthoDB" id="3560114at2759"/>
<feature type="repeat" description="WD" evidence="1">
    <location>
        <begin position="1"/>
        <end position="33"/>
    </location>
</feature>
<dbReference type="InterPro" id="IPR036322">
    <property type="entry name" value="WD40_repeat_dom_sf"/>
</dbReference>
<dbReference type="PANTHER" id="PTHR19879">
    <property type="entry name" value="TRANSCRIPTION INITIATION FACTOR TFIID"/>
    <property type="match status" value="1"/>
</dbReference>
<sequence>VTIAFSPDSKLLASASDETVKLWDAGSGVVLQTLEGHSGHVNAMAFSPDGKLLASASDDKTVKLWDAGSGAALQTLEVDAVVQTLSFSNDGTFLQTERGLLYTAILSDRVAISRPDPPRCIFVKQQWVSWGMENILWLPSEHRPSHVAVHDAIVAFGYRSSRVLFM</sequence>
<dbReference type="InterPro" id="IPR015943">
    <property type="entry name" value="WD40/YVTN_repeat-like_dom_sf"/>
</dbReference>
<feature type="non-terminal residue" evidence="2">
    <location>
        <position position="1"/>
    </location>
</feature>
<dbReference type="AlphaFoldDB" id="A0A2J6QR83"/>
<keyword evidence="1" id="KW-0853">WD repeat</keyword>
<evidence type="ECO:0000313" key="2">
    <source>
        <dbReference type="EMBL" id="PMD28771.1"/>
    </source>
</evidence>
<accession>A0A2J6QR83</accession>
<protein>
    <submittedName>
        <fullName evidence="2">WD40 repeat-like protein</fullName>
    </submittedName>
</protein>
<dbReference type="Proteomes" id="UP000235786">
    <property type="component" value="Unassembled WGS sequence"/>
</dbReference>
<dbReference type="SUPFAM" id="SSF50978">
    <property type="entry name" value="WD40 repeat-like"/>
    <property type="match status" value="1"/>
</dbReference>
<dbReference type="Gene3D" id="2.130.10.10">
    <property type="entry name" value="YVTN repeat-like/Quinoprotein amine dehydrogenase"/>
    <property type="match status" value="1"/>
</dbReference>
<dbReference type="PANTHER" id="PTHR19879:SF9">
    <property type="entry name" value="TRANSCRIPTION INITIATION FACTOR TFIID SUBUNIT 5"/>
    <property type="match status" value="1"/>
</dbReference>
<proteinExistence type="predicted"/>
<keyword evidence="3" id="KW-1185">Reference proteome</keyword>